<name>A0A1X7U2T3_AMPQE</name>
<evidence type="ECO:0000313" key="1">
    <source>
        <dbReference type="EnsemblMetazoa" id="Aqu2.1.21978_001"/>
    </source>
</evidence>
<dbReference type="EnsemblMetazoa" id="Aqu2.1.21978_001">
    <property type="protein sequence ID" value="Aqu2.1.21978_001"/>
    <property type="gene ID" value="Aqu2.1.21978"/>
</dbReference>
<dbReference type="InParanoid" id="A0A1X7U2T3"/>
<protein>
    <submittedName>
        <fullName evidence="1">Uncharacterized protein</fullName>
    </submittedName>
</protein>
<dbReference type="AlphaFoldDB" id="A0A1X7U2T3"/>
<proteinExistence type="predicted"/>
<sequence length="30" mass="3502">MILTCCTLHIHVYISGCACLIFYRKLLFLL</sequence>
<organism evidence="1">
    <name type="scientific">Amphimedon queenslandica</name>
    <name type="common">Sponge</name>
    <dbReference type="NCBI Taxonomy" id="400682"/>
    <lineage>
        <taxon>Eukaryota</taxon>
        <taxon>Metazoa</taxon>
        <taxon>Porifera</taxon>
        <taxon>Demospongiae</taxon>
        <taxon>Heteroscleromorpha</taxon>
        <taxon>Haplosclerida</taxon>
        <taxon>Niphatidae</taxon>
        <taxon>Amphimedon</taxon>
    </lineage>
</organism>
<accession>A0A1X7U2T3</accession>
<reference evidence="1" key="1">
    <citation type="submission" date="2017-05" db="UniProtKB">
        <authorList>
            <consortium name="EnsemblMetazoa"/>
        </authorList>
    </citation>
    <scope>IDENTIFICATION</scope>
</reference>